<dbReference type="RefSeq" id="WP_367952946.1">
    <property type="nucleotide sequence ID" value="NZ_JBDPGJ010000001.1"/>
</dbReference>
<protein>
    <submittedName>
        <fullName evidence="5">Tetratricopeptide repeat protein</fullName>
    </submittedName>
</protein>
<dbReference type="Pfam" id="PF13432">
    <property type="entry name" value="TPR_16"/>
    <property type="match status" value="1"/>
</dbReference>
<feature type="repeat" description="TPR" evidence="3">
    <location>
        <begin position="271"/>
        <end position="304"/>
    </location>
</feature>
<keyword evidence="2 3" id="KW-0802">TPR repeat</keyword>
<evidence type="ECO:0000256" key="2">
    <source>
        <dbReference type="ARBA" id="ARBA00022803"/>
    </source>
</evidence>
<evidence type="ECO:0000256" key="1">
    <source>
        <dbReference type="ARBA" id="ARBA00022737"/>
    </source>
</evidence>
<keyword evidence="1" id="KW-0677">Repeat</keyword>
<evidence type="ECO:0000313" key="6">
    <source>
        <dbReference type="Proteomes" id="UP001556692"/>
    </source>
</evidence>
<comment type="caution">
    <text evidence="5">The sequence shown here is derived from an EMBL/GenBank/DDBJ whole genome shotgun (WGS) entry which is preliminary data.</text>
</comment>
<evidence type="ECO:0000256" key="3">
    <source>
        <dbReference type="PROSITE-ProRule" id="PRU00339"/>
    </source>
</evidence>
<gene>
    <name evidence="5" type="ORF">ABGN05_05375</name>
</gene>
<keyword evidence="4" id="KW-1133">Transmembrane helix</keyword>
<dbReference type="PROSITE" id="PS50005">
    <property type="entry name" value="TPR"/>
    <property type="match status" value="3"/>
</dbReference>
<dbReference type="Pfam" id="PF14559">
    <property type="entry name" value="TPR_19"/>
    <property type="match status" value="1"/>
</dbReference>
<keyword evidence="4" id="KW-0812">Transmembrane</keyword>
<name>A0ABV3SGR5_9HYPH</name>
<dbReference type="SMART" id="SM00028">
    <property type="entry name" value="TPR"/>
    <property type="match status" value="8"/>
</dbReference>
<sequence>MARQRRKPQTGEQSARPDVRARIREYFSLPNLETRSTSLRTVFLNALFLLMLVILLPVLVSQFRREQVIIEPIAVPDAMAAQGLTAEVAASRLWDGLHDVVVEARTAKESITALPDSRRVEFSFPDSGFSFESLIYHLRRLFNAYETRIAGEFVCATPECGRDGMQLRLRIVRGDVEIVDLPPVGERPERSYFREAAAGVMAVLDPFVAIAASSEKEPLRATILARKLIRSHHKDAKWAHNLIGNIRTAQGDLPAAIAEYRAALELDPDFVIARTNLGNVLRESGDADGARAAFDAAARLDPKDVRAVEGYAELAIGAGDVDGAVRYFTDAAALDPLNPHYFARAGRILMDAGRGAEAEAMLARALEIDPGYLPAFAFLAAGQLVREDYAAAEKTYRDAADYAPSDAEAQIAHGRILTILKRCDEALVRFDRAIALDAASVEPRLQKARCLQRLERQEEALAVLGEAQALDPANAEIYLSMGDGLRDTGRKEEAVAAYRKFLELDTDSPMRPVAEKFIELLSG</sequence>
<dbReference type="InterPro" id="IPR011990">
    <property type="entry name" value="TPR-like_helical_dom_sf"/>
</dbReference>
<dbReference type="InterPro" id="IPR019734">
    <property type="entry name" value="TPR_rpt"/>
</dbReference>
<dbReference type="InterPro" id="IPR051012">
    <property type="entry name" value="CellSynth/LPSAsmb/PSIAsmb"/>
</dbReference>
<dbReference type="Proteomes" id="UP001556692">
    <property type="component" value="Unassembled WGS sequence"/>
</dbReference>
<keyword evidence="6" id="KW-1185">Reference proteome</keyword>
<reference evidence="5 6" key="1">
    <citation type="submission" date="2024-05" db="EMBL/GenBank/DDBJ databases">
        <authorList>
            <person name="Jiang F."/>
        </authorList>
    </citation>
    <scope>NUCLEOTIDE SEQUENCE [LARGE SCALE GENOMIC DNA]</scope>
    <source>
        <strain evidence="5 6">LZ166</strain>
    </source>
</reference>
<feature type="transmembrane region" description="Helical" evidence="4">
    <location>
        <begin position="42"/>
        <end position="60"/>
    </location>
</feature>
<accession>A0ABV3SGR5</accession>
<proteinExistence type="predicted"/>
<dbReference type="PANTHER" id="PTHR45586">
    <property type="entry name" value="TPR REPEAT-CONTAINING PROTEIN PA4667"/>
    <property type="match status" value="1"/>
</dbReference>
<dbReference type="SUPFAM" id="SSF48452">
    <property type="entry name" value="TPR-like"/>
    <property type="match status" value="2"/>
</dbReference>
<evidence type="ECO:0000256" key="4">
    <source>
        <dbReference type="SAM" id="Phobius"/>
    </source>
</evidence>
<feature type="repeat" description="TPR" evidence="3">
    <location>
        <begin position="237"/>
        <end position="270"/>
    </location>
</feature>
<dbReference type="Gene3D" id="1.25.40.10">
    <property type="entry name" value="Tetratricopeptide repeat domain"/>
    <property type="match status" value="3"/>
</dbReference>
<dbReference type="PANTHER" id="PTHR45586:SF1">
    <property type="entry name" value="LIPOPOLYSACCHARIDE ASSEMBLY PROTEIN B"/>
    <property type="match status" value="1"/>
</dbReference>
<feature type="repeat" description="TPR" evidence="3">
    <location>
        <begin position="475"/>
        <end position="508"/>
    </location>
</feature>
<evidence type="ECO:0000313" key="5">
    <source>
        <dbReference type="EMBL" id="MEX0405091.1"/>
    </source>
</evidence>
<keyword evidence="4" id="KW-0472">Membrane</keyword>
<dbReference type="Pfam" id="PF13414">
    <property type="entry name" value="TPR_11"/>
    <property type="match status" value="1"/>
</dbReference>
<dbReference type="EMBL" id="JBDPGJ010000001">
    <property type="protein sequence ID" value="MEX0405091.1"/>
    <property type="molecule type" value="Genomic_DNA"/>
</dbReference>
<organism evidence="5 6">
    <name type="scientific">Aquibium pacificus</name>
    <dbReference type="NCBI Taxonomy" id="3153579"/>
    <lineage>
        <taxon>Bacteria</taxon>
        <taxon>Pseudomonadati</taxon>
        <taxon>Pseudomonadota</taxon>
        <taxon>Alphaproteobacteria</taxon>
        <taxon>Hyphomicrobiales</taxon>
        <taxon>Phyllobacteriaceae</taxon>
        <taxon>Aquibium</taxon>
    </lineage>
</organism>